<dbReference type="EMBL" id="JBAFVH010000002">
    <property type="protein sequence ID" value="MFG1371540.1"/>
    <property type="molecule type" value="Genomic_DNA"/>
</dbReference>
<gene>
    <name evidence="1" type="ORF">V5F32_05125</name>
</gene>
<protein>
    <submittedName>
        <fullName evidence="1">J domain-containing protein</fullName>
    </submittedName>
</protein>
<comment type="caution">
    <text evidence="1">The sequence shown here is derived from an EMBL/GenBank/DDBJ whole genome shotgun (WGS) entry which is preliminary data.</text>
</comment>
<keyword evidence="2" id="KW-1185">Reference proteome</keyword>
<accession>A0ABW6ZU02</accession>
<dbReference type="InterPro" id="IPR036869">
    <property type="entry name" value="J_dom_sf"/>
</dbReference>
<sequence>MSATAFPLSWPPGWPRTPVAKQVEGKFRFKRTRWDNSRSPFWTFAEARDALLEEARKLGARSIVLSTNFPLGRDGGPVEGKRRPEDQGVAIYFERQGRALVMAADGFVRAEENMRSLALALEGLRQVERHGGGVMMERAFDGFAALPAPAAARPWRDVLGFNAGGLPVTAEMIEAAYRSAMKRAHPDHGGTHEAAAELNAAREAALKEAAHG</sequence>
<organism evidence="1 2">
    <name type="scientific">Xanthobacter oligotrophicus</name>
    <dbReference type="NCBI Taxonomy" id="2607286"/>
    <lineage>
        <taxon>Bacteria</taxon>
        <taxon>Pseudomonadati</taxon>
        <taxon>Pseudomonadota</taxon>
        <taxon>Alphaproteobacteria</taxon>
        <taxon>Hyphomicrobiales</taxon>
        <taxon>Xanthobacteraceae</taxon>
        <taxon>Xanthobacter</taxon>
    </lineage>
</organism>
<dbReference type="Gene3D" id="1.10.287.110">
    <property type="entry name" value="DnaJ domain"/>
    <property type="match status" value="1"/>
</dbReference>
<evidence type="ECO:0000313" key="2">
    <source>
        <dbReference type="Proteomes" id="UP001604002"/>
    </source>
</evidence>
<dbReference type="SUPFAM" id="SSF46565">
    <property type="entry name" value="Chaperone J-domain"/>
    <property type="match status" value="1"/>
</dbReference>
<evidence type="ECO:0000313" key="1">
    <source>
        <dbReference type="EMBL" id="MFG1371540.1"/>
    </source>
</evidence>
<proteinExistence type="predicted"/>
<reference evidence="1 2" key="1">
    <citation type="submission" date="2024-02" db="EMBL/GenBank/DDBJ databases">
        <title>Expansion and revision of Xanthobacter and proposal of Roseixanthobacter gen. nov.</title>
        <authorList>
            <person name="Soltysiak M.P.M."/>
            <person name="Jalihal A."/>
            <person name="Ory A."/>
            <person name="Chrisophersen C."/>
            <person name="Lee A.D."/>
            <person name="Boulton J."/>
            <person name="Springer M."/>
        </authorList>
    </citation>
    <scope>NUCLEOTIDE SEQUENCE [LARGE SCALE GENOMIC DNA]</scope>
    <source>
        <strain evidence="1 2">23A</strain>
    </source>
</reference>
<dbReference type="Proteomes" id="UP001604002">
    <property type="component" value="Unassembled WGS sequence"/>
</dbReference>
<dbReference type="RefSeq" id="WP_393991521.1">
    <property type="nucleotide sequence ID" value="NZ_JBAFVH010000002.1"/>
</dbReference>
<name>A0ABW6ZU02_9HYPH</name>